<gene>
    <name evidence="5" type="ORF">B0H67DRAFT_479269</name>
</gene>
<dbReference type="InterPro" id="IPR051265">
    <property type="entry name" value="HIBADH-related_NP60_sf"/>
</dbReference>
<dbReference type="GO" id="GO:0003677">
    <property type="term" value="F:DNA binding"/>
    <property type="evidence" value="ECO:0007669"/>
    <property type="project" value="TreeGrafter"/>
</dbReference>
<reference evidence="5" key="1">
    <citation type="submission" date="2023-06" db="EMBL/GenBank/DDBJ databases">
        <title>Genome-scale phylogeny and comparative genomics of the fungal order Sordariales.</title>
        <authorList>
            <consortium name="Lawrence Berkeley National Laboratory"/>
            <person name="Hensen N."/>
            <person name="Bonometti L."/>
            <person name="Westerberg I."/>
            <person name="Brannstrom I.O."/>
            <person name="Guillou S."/>
            <person name="Cros-Aarteil S."/>
            <person name="Calhoun S."/>
            <person name="Haridas S."/>
            <person name="Kuo A."/>
            <person name="Mondo S."/>
            <person name="Pangilinan J."/>
            <person name="Riley R."/>
            <person name="Labutti K."/>
            <person name="Andreopoulos B."/>
            <person name="Lipzen A."/>
            <person name="Chen C."/>
            <person name="Yanf M."/>
            <person name="Daum C."/>
            <person name="Ng V."/>
            <person name="Clum A."/>
            <person name="Steindorff A."/>
            <person name="Ohm R."/>
            <person name="Martin F."/>
            <person name="Silar P."/>
            <person name="Natvig D."/>
            <person name="Lalanne C."/>
            <person name="Gautier V."/>
            <person name="Ament-Velasquez S.L."/>
            <person name="Kruys A."/>
            <person name="Hutchinson M.I."/>
            <person name="Powell A.J."/>
            <person name="Barry K."/>
            <person name="Miller A.N."/>
            <person name="Grigoriev I.V."/>
            <person name="Debuchy R."/>
            <person name="Gladieux P."/>
            <person name="Thoren M.H."/>
            <person name="Johannesson H."/>
        </authorList>
    </citation>
    <scope>NUCLEOTIDE SEQUENCE</scope>
    <source>
        <strain evidence="5">SMH4607-1</strain>
    </source>
</reference>
<dbReference type="Pfam" id="PF03446">
    <property type="entry name" value="NAD_binding_2"/>
    <property type="match status" value="1"/>
</dbReference>
<dbReference type="Pfam" id="PF09130">
    <property type="entry name" value="DUF1932"/>
    <property type="match status" value="1"/>
</dbReference>
<keyword evidence="6" id="KW-1185">Reference proteome</keyword>
<dbReference type="EMBL" id="JAUKUA010000001">
    <property type="protein sequence ID" value="KAK0731593.1"/>
    <property type="molecule type" value="Genomic_DNA"/>
</dbReference>
<dbReference type="SUPFAM" id="SSF51735">
    <property type="entry name" value="NAD(P)-binding Rossmann-fold domains"/>
    <property type="match status" value="1"/>
</dbReference>
<comment type="similarity">
    <text evidence="1">Belongs to the HIBADH-related family. NP60 subfamily.</text>
</comment>
<comment type="caution">
    <text evidence="5">The sequence shown here is derived from an EMBL/GenBank/DDBJ whole genome shotgun (WGS) entry which is preliminary data.</text>
</comment>
<feature type="region of interest" description="Disordered" evidence="2">
    <location>
        <begin position="328"/>
        <end position="350"/>
    </location>
</feature>
<evidence type="ECO:0000313" key="6">
    <source>
        <dbReference type="Proteomes" id="UP001172102"/>
    </source>
</evidence>
<dbReference type="Gene3D" id="1.10.1040.10">
    <property type="entry name" value="N-(1-d-carboxylethyl)-l-norvaline Dehydrogenase, domain 2"/>
    <property type="match status" value="1"/>
</dbReference>
<dbReference type="AlphaFoldDB" id="A0AA40BC78"/>
<sequence length="350" mass="36152">MAETPTPRATIGIISLGDMGSGLARLLVAHGYAVATNLTARSQDTIARAGAANVLTLPTDAALIDVSSLILSVVPPRDALATAQRILAALPLASAPRAAPLYFADMNAVSPGSVKAIAALFAGTAVRFIDGSILGGPPAPPKLGRGVGGVGGAGAEWTRPLLPTSGPWAVADVDGGYGTHLAGVLRAKHIGPEVGAASGLKMCFASLSKGYAAIAVQAVTTARRLGVLDDLKEALGELAPGNLERMEKGVVGMAPKAYRWVREMEEISATHAGEGEDQDGGFVPEYIFRGAAEVFRTVAEDTVLGREKVGKRERGTTADDVADAIVEGLKERKRRRTEQTDGSPYLDPVS</sequence>
<dbReference type="InterPro" id="IPR006115">
    <property type="entry name" value="6PGDH_NADP-bd"/>
</dbReference>
<protein>
    <submittedName>
        <fullName evidence="5">6-phosphogluconate dehydrogenase</fullName>
    </submittedName>
</protein>
<dbReference type="InterPro" id="IPR008927">
    <property type="entry name" value="6-PGluconate_DH-like_C_sf"/>
</dbReference>
<evidence type="ECO:0000256" key="1">
    <source>
        <dbReference type="ARBA" id="ARBA00007598"/>
    </source>
</evidence>
<feature type="domain" description="Phosphogluconate dehydrogenase NAD-binding putative C-terminal" evidence="4">
    <location>
        <begin position="222"/>
        <end position="298"/>
    </location>
</feature>
<name>A0AA40BC78_9PEZI</name>
<dbReference type="GO" id="GO:0050661">
    <property type="term" value="F:NADP binding"/>
    <property type="evidence" value="ECO:0007669"/>
    <property type="project" value="InterPro"/>
</dbReference>
<evidence type="ECO:0000256" key="2">
    <source>
        <dbReference type="SAM" id="MobiDB-lite"/>
    </source>
</evidence>
<dbReference type="GO" id="GO:0140673">
    <property type="term" value="P:transcription elongation-coupled chromatin remodeling"/>
    <property type="evidence" value="ECO:0007669"/>
    <property type="project" value="TreeGrafter"/>
</dbReference>
<dbReference type="InterPro" id="IPR015814">
    <property type="entry name" value="Pgluconate_DH_NAD-bd_C"/>
</dbReference>
<feature type="domain" description="6-phosphogluconate dehydrogenase NADP-binding" evidence="3">
    <location>
        <begin position="10"/>
        <end position="137"/>
    </location>
</feature>
<dbReference type="Proteomes" id="UP001172102">
    <property type="component" value="Unassembled WGS sequence"/>
</dbReference>
<proteinExistence type="inferred from homology"/>
<dbReference type="Gene3D" id="3.40.50.720">
    <property type="entry name" value="NAD(P)-binding Rossmann-like Domain"/>
    <property type="match status" value="1"/>
</dbReference>
<dbReference type="InterPro" id="IPR036291">
    <property type="entry name" value="NAD(P)-bd_dom_sf"/>
</dbReference>
<dbReference type="PANTHER" id="PTHR43580">
    <property type="entry name" value="OXIDOREDUCTASE GLYR1-RELATED"/>
    <property type="match status" value="1"/>
</dbReference>
<dbReference type="PANTHER" id="PTHR43580:SF2">
    <property type="entry name" value="CYTOKINE-LIKE NUCLEAR FACTOR N-PAC"/>
    <property type="match status" value="1"/>
</dbReference>
<evidence type="ECO:0000259" key="3">
    <source>
        <dbReference type="Pfam" id="PF03446"/>
    </source>
</evidence>
<dbReference type="GO" id="GO:0031491">
    <property type="term" value="F:nucleosome binding"/>
    <property type="evidence" value="ECO:0007669"/>
    <property type="project" value="TreeGrafter"/>
</dbReference>
<accession>A0AA40BC78</accession>
<evidence type="ECO:0000259" key="4">
    <source>
        <dbReference type="Pfam" id="PF09130"/>
    </source>
</evidence>
<evidence type="ECO:0000313" key="5">
    <source>
        <dbReference type="EMBL" id="KAK0731593.1"/>
    </source>
</evidence>
<organism evidence="5 6">
    <name type="scientific">Lasiosphaeris hirsuta</name>
    <dbReference type="NCBI Taxonomy" id="260670"/>
    <lineage>
        <taxon>Eukaryota</taxon>
        <taxon>Fungi</taxon>
        <taxon>Dikarya</taxon>
        <taxon>Ascomycota</taxon>
        <taxon>Pezizomycotina</taxon>
        <taxon>Sordariomycetes</taxon>
        <taxon>Sordariomycetidae</taxon>
        <taxon>Sordariales</taxon>
        <taxon>Lasiosphaeriaceae</taxon>
        <taxon>Lasiosphaeris</taxon>
    </lineage>
</organism>
<dbReference type="SUPFAM" id="SSF48179">
    <property type="entry name" value="6-phosphogluconate dehydrogenase C-terminal domain-like"/>
    <property type="match status" value="1"/>
</dbReference>
<dbReference type="GO" id="GO:0000785">
    <property type="term" value="C:chromatin"/>
    <property type="evidence" value="ECO:0007669"/>
    <property type="project" value="TreeGrafter"/>
</dbReference>
<dbReference type="InterPro" id="IPR013328">
    <property type="entry name" value="6PGD_dom2"/>
</dbReference>